<dbReference type="AlphaFoldDB" id="M7ZL51"/>
<dbReference type="SMART" id="SM01159">
    <property type="entry name" value="DUF1744"/>
    <property type="match status" value="1"/>
</dbReference>
<gene>
    <name evidence="3" type="ORF">TRIUR3_08973</name>
</gene>
<dbReference type="InterPro" id="IPR029703">
    <property type="entry name" value="POL2"/>
</dbReference>
<dbReference type="GO" id="GO:0003887">
    <property type="term" value="F:DNA-directed DNA polymerase activity"/>
    <property type="evidence" value="ECO:0007669"/>
    <property type="project" value="UniProtKB-KW"/>
</dbReference>
<dbReference type="STRING" id="4572.M7ZL51"/>
<dbReference type="GO" id="GO:0006297">
    <property type="term" value="P:nucleotide-excision repair, DNA gap filling"/>
    <property type="evidence" value="ECO:0007669"/>
    <property type="project" value="TreeGrafter"/>
</dbReference>
<evidence type="ECO:0000259" key="2">
    <source>
        <dbReference type="SMART" id="SM01159"/>
    </source>
</evidence>
<comment type="function">
    <text evidence="1">DNA polymerase II participates in chromosomal DNA replication.</text>
</comment>
<keyword evidence="1" id="KW-0004">4Fe-4S</keyword>
<dbReference type="eggNOG" id="KOG1798">
    <property type="taxonomic scope" value="Eukaryota"/>
</dbReference>
<dbReference type="GO" id="GO:0006287">
    <property type="term" value="P:base-excision repair, gap-filling"/>
    <property type="evidence" value="ECO:0007669"/>
    <property type="project" value="TreeGrafter"/>
</dbReference>
<keyword evidence="1" id="KW-0862">Zinc</keyword>
<keyword evidence="1" id="KW-0863">Zinc-finger</keyword>
<keyword evidence="1" id="KW-0548">Nucleotidyltransferase</keyword>
<dbReference type="Pfam" id="PF08490">
    <property type="entry name" value="DUF1744"/>
    <property type="match status" value="1"/>
</dbReference>
<keyword evidence="1" id="KW-0239">DNA-directed DNA polymerase</keyword>
<name>M7ZL51_TRIUA</name>
<feature type="domain" description="DNA polymerase epsilon catalytic subunit A C-terminal" evidence="2">
    <location>
        <begin position="2"/>
        <end position="281"/>
    </location>
</feature>
<dbReference type="OMA" id="MYLLIHH"/>
<dbReference type="GO" id="GO:0051539">
    <property type="term" value="F:4 iron, 4 sulfur cluster binding"/>
    <property type="evidence" value="ECO:0007669"/>
    <property type="project" value="UniProtKB-KW"/>
</dbReference>
<reference evidence="3" key="1">
    <citation type="journal article" date="2013" name="Nature">
        <title>Draft genome of the wheat A-genome progenitor Triticum urartu.</title>
        <authorList>
            <person name="Ling H.Q."/>
            <person name="Zhao S."/>
            <person name="Liu D."/>
            <person name="Wang J."/>
            <person name="Sun H."/>
            <person name="Zhang C."/>
            <person name="Fan H."/>
            <person name="Li D."/>
            <person name="Dong L."/>
            <person name="Tao Y."/>
            <person name="Gao C."/>
            <person name="Wu H."/>
            <person name="Li Y."/>
            <person name="Cui Y."/>
            <person name="Guo X."/>
            <person name="Zheng S."/>
            <person name="Wang B."/>
            <person name="Yu K."/>
            <person name="Liang Q."/>
            <person name="Yang W."/>
            <person name="Lou X."/>
            <person name="Chen J."/>
            <person name="Feng M."/>
            <person name="Jian J."/>
            <person name="Zhang X."/>
            <person name="Luo G."/>
            <person name="Jiang Y."/>
            <person name="Liu J."/>
            <person name="Wang Z."/>
            <person name="Sha Y."/>
            <person name="Zhang B."/>
            <person name="Wu H."/>
            <person name="Tang D."/>
            <person name="Shen Q."/>
            <person name="Xue P."/>
            <person name="Zou S."/>
            <person name="Wang X."/>
            <person name="Liu X."/>
            <person name="Wang F."/>
            <person name="Yang Y."/>
            <person name="An X."/>
            <person name="Dong Z."/>
            <person name="Zhang K."/>
            <person name="Zhang X."/>
            <person name="Luo M.C."/>
            <person name="Dvorak J."/>
            <person name="Tong Y."/>
            <person name="Wang J."/>
            <person name="Yang H."/>
            <person name="Li Z."/>
            <person name="Wang D."/>
            <person name="Zhang A."/>
            <person name="Wang J."/>
        </authorList>
    </citation>
    <scope>NUCLEOTIDE SEQUENCE</scope>
</reference>
<sequence>MVLAYEGASESGHTAGTELRSHVLWISDDGIPDLGGTYEGDTCFADEVIQPALTYPGAYRRISVELKSKPLEDGRVDLASGVWPLANLHPHVVMYLLIHHLAVNSLLKSSQVDEMEGGSIGNFENDIPPGPNATETDYNDASLCLPAFQVLKQLIQRCISDAVSSGNVFADAILQHLYRWLCSPRSRLHDPALHRLLHNVMKKVFALLLAEFRKLGANVIFANFSKIIIDTGKVDLPSARAYCDSLLKTLQTRDLFEWIELEPLHYWHSLLFMDQYNYGGIQAKTQNVTSADSSDGDDDIDIVSSWNIAEYLPKATQDHFVLIVSEFLYVPWKYMKEQVACRAAMRDDTSCTPSITIMAAENLEGQVVDYLRGQIGTYFAEKLLTIVSDILLHFKGKGKSESVGPSNSELDPHLHKGGAALEFIKHICAVLALDQNVQHDILG</sequence>
<dbReference type="GO" id="GO:0008622">
    <property type="term" value="C:epsilon DNA polymerase complex"/>
    <property type="evidence" value="ECO:0007669"/>
    <property type="project" value="InterPro"/>
</dbReference>
<keyword evidence="1" id="KW-0408">Iron</keyword>
<comment type="similarity">
    <text evidence="1">Belongs to the DNA polymerase type-B family.</text>
</comment>
<dbReference type="GO" id="GO:0003677">
    <property type="term" value="F:DNA binding"/>
    <property type="evidence" value="ECO:0007669"/>
    <property type="project" value="UniProtKB-KW"/>
</dbReference>
<protein>
    <recommendedName>
        <fullName evidence="1">DNA polymerase epsilon catalytic subunit</fullName>
        <ecNumber evidence="1">2.7.7.7</ecNumber>
    </recommendedName>
</protein>
<dbReference type="EC" id="2.7.7.7" evidence="1"/>
<comment type="cofactor">
    <cofactor evidence="1">
        <name>[4Fe-4S] cluster</name>
        <dbReference type="ChEBI" id="CHEBI:49883"/>
    </cofactor>
</comment>
<evidence type="ECO:0000313" key="3">
    <source>
        <dbReference type="EMBL" id="EMS53030.1"/>
    </source>
</evidence>
<keyword evidence="1" id="KW-0238">DNA-binding</keyword>
<dbReference type="GO" id="GO:0008270">
    <property type="term" value="F:zinc ion binding"/>
    <property type="evidence" value="ECO:0007669"/>
    <property type="project" value="UniProtKB-KW"/>
</dbReference>
<dbReference type="GO" id="GO:0006272">
    <property type="term" value="P:leading strand elongation"/>
    <property type="evidence" value="ECO:0007669"/>
    <property type="project" value="TreeGrafter"/>
</dbReference>
<comment type="catalytic activity">
    <reaction evidence="1">
        <text>DNA(n) + a 2'-deoxyribonucleoside 5'-triphosphate = DNA(n+1) + diphosphate</text>
        <dbReference type="Rhea" id="RHEA:22508"/>
        <dbReference type="Rhea" id="RHEA-COMP:17339"/>
        <dbReference type="Rhea" id="RHEA-COMP:17340"/>
        <dbReference type="ChEBI" id="CHEBI:33019"/>
        <dbReference type="ChEBI" id="CHEBI:61560"/>
        <dbReference type="ChEBI" id="CHEBI:173112"/>
        <dbReference type="EC" id="2.7.7.7"/>
    </reaction>
</comment>
<evidence type="ECO:0000256" key="1">
    <source>
        <dbReference type="RuleBase" id="RU365029"/>
    </source>
</evidence>
<keyword evidence="1" id="KW-0808">Transferase</keyword>
<organism evidence="3">
    <name type="scientific">Triticum urartu</name>
    <name type="common">Red wild einkorn</name>
    <name type="synonym">Crithodium urartu</name>
    <dbReference type="NCBI Taxonomy" id="4572"/>
    <lineage>
        <taxon>Eukaryota</taxon>
        <taxon>Viridiplantae</taxon>
        <taxon>Streptophyta</taxon>
        <taxon>Embryophyta</taxon>
        <taxon>Tracheophyta</taxon>
        <taxon>Spermatophyta</taxon>
        <taxon>Magnoliopsida</taxon>
        <taxon>Liliopsida</taxon>
        <taxon>Poales</taxon>
        <taxon>Poaceae</taxon>
        <taxon>BOP clade</taxon>
        <taxon>Pooideae</taxon>
        <taxon>Triticodae</taxon>
        <taxon>Triticeae</taxon>
        <taxon>Triticinae</taxon>
        <taxon>Triticum</taxon>
    </lineage>
</organism>
<accession>M7ZL51</accession>
<dbReference type="EMBL" id="KD199642">
    <property type="protein sequence ID" value="EMS53030.1"/>
    <property type="molecule type" value="Genomic_DNA"/>
</dbReference>
<keyword evidence="1" id="KW-0235">DNA replication</keyword>
<keyword evidence="1" id="KW-0479">Metal-binding</keyword>
<proteinExistence type="inferred from homology"/>
<dbReference type="GO" id="GO:0045004">
    <property type="term" value="P:DNA replication proofreading"/>
    <property type="evidence" value="ECO:0007669"/>
    <property type="project" value="TreeGrafter"/>
</dbReference>
<dbReference type="InterPro" id="IPR013697">
    <property type="entry name" value="DNA_pol_e_suA_C"/>
</dbReference>
<comment type="subcellular location">
    <subcellularLocation>
        <location evidence="1">Nucleus</location>
    </subcellularLocation>
</comment>
<dbReference type="GO" id="GO:0000278">
    <property type="term" value="P:mitotic cell cycle"/>
    <property type="evidence" value="ECO:0007669"/>
    <property type="project" value="TreeGrafter"/>
</dbReference>
<dbReference type="PANTHER" id="PTHR10670">
    <property type="entry name" value="DNA POLYMERASE EPSILON CATALYTIC SUBUNIT A"/>
    <property type="match status" value="1"/>
</dbReference>
<keyword evidence="1" id="KW-0539">Nucleus</keyword>
<dbReference type="GO" id="GO:0008310">
    <property type="term" value="F:single-stranded DNA 3'-5' DNA exonuclease activity"/>
    <property type="evidence" value="ECO:0007669"/>
    <property type="project" value="TreeGrafter"/>
</dbReference>
<dbReference type="PANTHER" id="PTHR10670:SF0">
    <property type="entry name" value="DNA POLYMERASE EPSILON CATALYTIC SUBUNIT A"/>
    <property type="match status" value="1"/>
</dbReference>
<keyword evidence="1" id="KW-0411">Iron-sulfur</keyword>